<keyword evidence="5" id="KW-1003">Cell membrane</keyword>
<evidence type="ECO:0000259" key="6">
    <source>
        <dbReference type="PROSITE" id="PS51012"/>
    </source>
</evidence>
<evidence type="ECO:0000256" key="1">
    <source>
        <dbReference type="ARBA" id="ARBA00004141"/>
    </source>
</evidence>
<dbReference type="InterPro" id="IPR051784">
    <property type="entry name" value="Nod_factor_ABC_transporter"/>
</dbReference>
<feature type="domain" description="ABC transmembrane type-2" evidence="6">
    <location>
        <begin position="22"/>
        <end position="248"/>
    </location>
</feature>
<dbReference type="Pfam" id="PF01061">
    <property type="entry name" value="ABC2_membrane"/>
    <property type="match status" value="1"/>
</dbReference>
<keyword evidence="3 5" id="KW-1133">Transmembrane helix</keyword>
<feature type="transmembrane region" description="Helical" evidence="5">
    <location>
        <begin position="51"/>
        <end position="69"/>
    </location>
</feature>
<keyword evidence="5" id="KW-0813">Transport</keyword>
<accession>A0A0G1WXA1</accession>
<dbReference type="PROSITE" id="PS51012">
    <property type="entry name" value="ABC_TM2"/>
    <property type="match status" value="1"/>
</dbReference>
<organism evidence="7 8">
    <name type="scientific">Candidatus Gottesmanbacteria bacterium GW2011_GWA2_47_9</name>
    <dbReference type="NCBI Taxonomy" id="1618445"/>
    <lineage>
        <taxon>Bacteria</taxon>
        <taxon>Candidatus Gottesmaniibacteriota</taxon>
    </lineage>
</organism>
<feature type="transmembrane region" description="Helical" evidence="5">
    <location>
        <begin position="102"/>
        <end position="130"/>
    </location>
</feature>
<evidence type="ECO:0000256" key="3">
    <source>
        <dbReference type="ARBA" id="ARBA00022989"/>
    </source>
</evidence>
<keyword evidence="2 5" id="KW-0812">Transmembrane</keyword>
<evidence type="ECO:0000313" key="7">
    <source>
        <dbReference type="EMBL" id="KKU86830.1"/>
    </source>
</evidence>
<evidence type="ECO:0000313" key="8">
    <source>
        <dbReference type="Proteomes" id="UP000034739"/>
    </source>
</evidence>
<dbReference type="PANTHER" id="PTHR43229">
    <property type="entry name" value="NODULATION PROTEIN J"/>
    <property type="match status" value="1"/>
</dbReference>
<feature type="transmembrane region" description="Helical" evidence="5">
    <location>
        <begin position="136"/>
        <end position="157"/>
    </location>
</feature>
<comment type="caution">
    <text evidence="7">The sequence shown here is derived from an EMBL/GenBank/DDBJ whole genome shotgun (WGS) entry which is preliminary data.</text>
</comment>
<reference evidence="7 8" key="1">
    <citation type="journal article" date="2015" name="Nature">
        <title>rRNA introns, odd ribosomes, and small enigmatic genomes across a large radiation of phyla.</title>
        <authorList>
            <person name="Brown C.T."/>
            <person name="Hug L.A."/>
            <person name="Thomas B.C."/>
            <person name="Sharon I."/>
            <person name="Castelle C.J."/>
            <person name="Singh A."/>
            <person name="Wilkins M.J."/>
            <person name="Williams K.H."/>
            <person name="Banfield J.F."/>
        </authorList>
    </citation>
    <scope>NUCLEOTIDE SEQUENCE [LARGE SCALE GENOMIC DNA]</scope>
</reference>
<comment type="similarity">
    <text evidence="5">Belongs to the ABC-2 integral membrane protein family.</text>
</comment>
<sequence length="262" mass="29709">MNWGRVLGVIEKYMHESRRDIFRVFDVIWWPVFQLFVWGLFSAYLQQVSPNTPNIASVLLGAIMLWSFFDRASRDVSIIVVVEMWNRNLINIFATPLKLSEYLMGIMVVAITKLMVSALFLVFLASVLYAFRIESIGWYFIPATVGLTMLGWSISLITQSCLLRFGQSVEVFIWAAATLVQPFSCVFYPVSSLPPWGKMIAMTLPSTYLFENMRGVMNGQPVDMTGLGISFGLNVLYFLLALWIFYQAFAGAKVRGALVKQS</sequence>
<dbReference type="InterPro" id="IPR013525">
    <property type="entry name" value="ABC2_TM"/>
</dbReference>
<dbReference type="AlphaFoldDB" id="A0A0G1WXA1"/>
<feature type="transmembrane region" description="Helical" evidence="5">
    <location>
        <begin position="169"/>
        <end position="190"/>
    </location>
</feature>
<gene>
    <name evidence="7" type="ORF">UY16_C0047G0002</name>
</gene>
<evidence type="ECO:0000256" key="5">
    <source>
        <dbReference type="RuleBase" id="RU361157"/>
    </source>
</evidence>
<name>A0A0G1WXA1_9BACT</name>
<feature type="transmembrane region" description="Helical" evidence="5">
    <location>
        <begin position="21"/>
        <end position="45"/>
    </location>
</feature>
<protein>
    <recommendedName>
        <fullName evidence="5">Transport permease protein</fullName>
    </recommendedName>
</protein>
<dbReference type="EMBL" id="LCOY01000047">
    <property type="protein sequence ID" value="KKU86830.1"/>
    <property type="molecule type" value="Genomic_DNA"/>
</dbReference>
<dbReference type="InterPro" id="IPR047817">
    <property type="entry name" value="ABC2_TM_bact-type"/>
</dbReference>
<dbReference type="PANTHER" id="PTHR43229:SF2">
    <property type="entry name" value="NODULATION PROTEIN J"/>
    <property type="match status" value="1"/>
</dbReference>
<evidence type="ECO:0000256" key="2">
    <source>
        <dbReference type="ARBA" id="ARBA00022692"/>
    </source>
</evidence>
<dbReference type="Proteomes" id="UP000034739">
    <property type="component" value="Unassembled WGS sequence"/>
</dbReference>
<evidence type="ECO:0000256" key="4">
    <source>
        <dbReference type="ARBA" id="ARBA00023136"/>
    </source>
</evidence>
<proteinExistence type="inferred from homology"/>
<dbReference type="GO" id="GO:0140359">
    <property type="term" value="F:ABC-type transporter activity"/>
    <property type="evidence" value="ECO:0007669"/>
    <property type="project" value="InterPro"/>
</dbReference>
<dbReference type="GO" id="GO:0005886">
    <property type="term" value="C:plasma membrane"/>
    <property type="evidence" value="ECO:0007669"/>
    <property type="project" value="UniProtKB-SubCell"/>
</dbReference>
<keyword evidence="4 5" id="KW-0472">Membrane</keyword>
<feature type="transmembrane region" description="Helical" evidence="5">
    <location>
        <begin position="227"/>
        <end position="246"/>
    </location>
</feature>
<comment type="subcellular location">
    <subcellularLocation>
        <location evidence="5">Cell membrane</location>
        <topology evidence="5">Multi-pass membrane protein</topology>
    </subcellularLocation>
    <subcellularLocation>
        <location evidence="1">Membrane</location>
        <topology evidence="1">Multi-pass membrane protein</topology>
    </subcellularLocation>
</comment>